<evidence type="ECO:0008006" key="3">
    <source>
        <dbReference type="Google" id="ProtNLM"/>
    </source>
</evidence>
<dbReference type="AlphaFoldDB" id="A0A2N5HBJ8"/>
<proteinExistence type="predicted"/>
<dbReference type="OrthoDB" id="2112405at2"/>
<reference evidence="1 2" key="1">
    <citation type="submission" date="2017-11" db="EMBL/GenBank/DDBJ databases">
        <title>Comparitive Functional Genomics of Dry Heat Resistant strains isolated from the Viking Spacecraft.</title>
        <authorList>
            <person name="Seuylemezian A."/>
            <person name="Cooper K."/>
            <person name="Vaishampayan P."/>
        </authorList>
    </citation>
    <scope>NUCLEOTIDE SEQUENCE [LARGE SCALE GENOMIC DNA]</scope>
    <source>
        <strain evidence="1 2">V32-6</strain>
    </source>
</reference>
<sequence>MDGLLIRSIEEHIPIEMIYLAENQELSQRKLIVKEINDDYIRAYCLLRKQMRTFKRENILSIMPDSRSKKTNLH</sequence>
<evidence type="ECO:0000313" key="1">
    <source>
        <dbReference type="EMBL" id="PLS02897.1"/>
    </source>
</evidence>
<comment type="caution">
    <text evidence="1">The sequence shown here is derived from an EMBL/GenBank/DDBJ whole genome shotgun (WGS) entry which is preliminary data.</text>
</comment>
<accession>A0A2N5HBJ8</accession>
<protein>
    <recommendedName>
        <fullName evidence="3">WYL domain-containing protein</fullName>
    </recommendedName>
</protein>
<dbReference type="RefSeq" id="WP_101649095.1">
    <property type="nucleotide sequence ID" value="NZ_PGVE01000064.1"/>
</dbReference>
<name>A0A2N5HBJ8_9BACI</name>
<organism evidence="1 2">
    <name type="scientific">Neobacillus cucumis</name>
    <dbReference type="NCBI Taxonomy" id="1740721"/>
    <lineage>
        <taxon>Bacteria</taxon>
        <taxon>Bacillati</taxon>
        <taxon>Bacillota</taxon>
        <taxon>Bacilli</taxon>
        <taxon>Bacillales</taxon>
        <taxon>Bacillaceae</taxon>
        <taxon>Neobacillus</taxon>
    </lineage>
</organism>
<dbReference type="Proteomes" id="UP000234950">
    <property type="component" value="Unassembled WGS sequence"/>
</dbReference>
<dbReference type="EMBL" id="PGVE01000064">
    <property type="protein sequence ID" value="PLS02897.1"/>
    <property type="molecule type" value="Genomic_DNA"/>
</dbReference>
<evidence type="ECO:0000313" key="2">
    <source>
        <dbReference type="Proteomes" id="UP000234950"/>
    </source>
</evidence>
<keyword evidence="2" id="KW-1185">Reference proteome</keyword>
<gene>
    <name evidence="1" type="ORF">CVD27_17085</name>
</gene>